<keyword evidence="3" id="KW-1185">Reference proteome</keyword>
<dbReference type="Proteomes" id="UP001066276">
    <property type="component" value="Chromosome 5"/>
</dbReference>
<comment type="caution">
    <text evidence="2">The sequence shown here is derived from an EMBL/GenBank/DDBJ whole genome shotgun (WGS) entry which is preliminary data.</text>
</comment>
<evidence type="ECO:0000256" key="1">
    <source>
        <dbReference type="SAM" id="MobiDB-lite"/>
    </source>
</evidence>
<feature type="compositionally biased region" description="Basic and acidic residues" evidence="1">
    <location>
        <begin position="50"/>
        <end position="65"/>
    </location>
</feature>
<gene>
    <name evidence="2" type="ORF">NDU88_003438</name>
</gene>
<accession>A0AAV7RIH9</accession>
<organism evidence="2 3">
    <name type="scientific">Pleurodeles waltl</name>
    <name type="common">Iberian ribbed newt</name>
    <dbReference type="NCBI Taxonomy" id="8319"/>
    <lineage>
        <taxon>Eukaryota</taxon>
        <taxon>Metazoa</taxon>
        <taxon>Chordata</taxon>
        <taxon>Craniata</taxon>
        <taxon>Vertebrata</taxon>
        <taxon>Euteleostomi</taxon>
        <taxon>Amphibia</taxon>
        <taxon>Batrachia</taxon>
        <taxon>Caudata</taxon>
        <taxon>Salamandroidea</taxon>
        <taxon>Salamandridae</taxon>
        <taxon>Pleurodelinae</taxon>
        <taxon>Pleurodeles</taxon>
    </lineage>
</organism>
<proteinExistence type="predicted"/>
<reference evidence="2" key="1">
    <citation type="journal article" date="2022" name="bioRxiv">
        <title>Sequencing and chromosome-scale assembly of the giantPleurodeles waltlgenome.</title>
        <authorList>
            <person name="Brown T."/>
            <person name="Elewa A."/>
            <person name="Iarovenko S."/>
            <person name="Subramanian E."/>
            <person name="Araus A.J."/>
            <person name="Petzold A."/>
            <person name="Susuki M."/>
            <person name="Suzuki K.-i.T."/>
            <person name="Hayashi T."/>
            <person name="Toyoda A."/>
            <person name="Oliveira C."/>
            <person name="Osipova E."/>
            <person name="Leigh N.D."/>
            <person name="Simon A."/>
            <person name="Yun M.H."/>
        </authorList>
    </citation>
    <scope>NUCLEOTIDE SEQUENCE</scope>
    <source>
        <strain evidence="2">20211129_DDA</strain>
        <tissue evidence="2">Liver</tissue>
    </source>
</reference>
<feature type="compositionally biased region" description="Basic residues" evidence="1">
    <location>
        <begin position="107"/>
        <end position="123"/>
    </location>
</feature>
<feature type="region of interest" description="Disordered" evidence="1">
    <location>
        <begin position="188"/>
        <end position="297"/>
    </location>
</feature>
<evidence type="ECO:0000313" key="2">
    <source>
        <dbReference type="EMBL" id="KAJ1150648.1"/>
    </source>
</evidence>
<dbReference type="EMBL" id="JANPWB010000009">
    <property type="protein sequence ID" value="KAJ1150648.1"/>
    <property type="molecule type" value="Genomic_DNA"/>
</dbReference>
<feature type="region of interest" description="Disordered" evidence="1">
    <location>
        <begin position="1"/>
        <end position="128"/>
    </location>
</feature>
<protein>
    <submittedName>
        <fullName evidence="2">Uncharacterized protein</fullName>
    </submittedName>
</protein>
<name>A0AAV7RIH9_PLEWA</name>
<evidence type="ECO:0000313" key="3">
    <source>
        <dbReference type="Proteomes" id="UP001066276"/>
    </source>
</evidence>
<dbReference type="AlphaFoldDB" id="A0AAV7RIH9"/>
<sequence>MEPAEWEEYSGLGARPSSRRWRTPNSSAPEGPKLRLLSWAAPRGKLKKERGRDPCEGTRHQRSPERALPGALVACGGSPGLGPTSALVPGAGQQREPVRAQPCGRAPSRRHHPIQIGRSRRPLPPRVRWRAEGPLGGYWRSGRGLGARGPCAPAAAGAEVMAARAAGGPSAPPSSKLGGGGLETTGAGTCAALSPGAGLRDTPKWRPDGAPRPLSRWTRASSDGADLRAGPGIWGAPLAEEGTGGPGGVRWGADTGSPLQSGKAWSGPPWERGSCPEAAILPEGPRAGGRLGLPDSA</sequence>